<accession>A0A6A4R3M3</accession>
<organism evidence="1 2">
    <name type="scientific">Lupinus albus</name>
    <name type="common">White lupine</name>
    <name type="synonym">Lupinus termis</name>
    <dbReference type="NCBI Taxonomy" id="3870"/>
    <lineage>
        <taxon>Eukaryota</taxon>
        <taxon>Viridiplantae</taxon>
        <taxon>Streptophyta</taxon>
        <taxon>Embryophyta</taxon>
        <taxon>Tracheophyta</taxon>
        <taxon>Spermatophyta</taxon>
        <taxon>Magnoliopsida</taxon>
        <taxon>eudicotyledons</taxon>
        <taxon>Gunneridae</taxon>
        <taxon>Pentapetalae</taxon>
        <taxon>rosids</taxon>
        <taxon>fabids</taxon>
        <taxon>Fabales</taxon>
        <taxon>Fabaceae</taxon>
        <taxon>Papilionoideae</taxon>
        <taxon>50 kb inversion clade</taxon>
        <taxon>genistoids sensu lato</taxon>
        <taxon>core genistoids</taxon>
        <taxon>Genisteae</taxon>
        <taxon>Lupinus</taxon>
    </lineage>
</organism>
<dbReference type="Gene3D" id="3.90.940.40">
    <property type="entry name" value="Protein CHLORORESPIRATORY REDUCTION 7"/>
    <property type="match status" value="1"/>
</dbReference>
<gene>
    <name evidence="1" type="ORF">Lalb_Chr02g0158911</name>
</gene>
<evidence type="ECO:0000313" key="1">
    <source>
        <dbReference type="EMBL" id="KAE9619974.1"/>
    </source>
</evidence>
<dbReference type="Pfam" id="PF12095">
    <property type="entry name" value="CRR7"/>
    <property type="match status" value="1"/>
</dbReference>
<dbReference type="Proteomes" id="UP000447434">
    <property type="component" value="Chromosome 2"/>
</dbReference>
<dbReference type="PANTHER" id="PTHR36803">
    <property type="entry name" value="PROTEIN CHLORORESPIRATORY REDUCTION 7, CHLOROPLASTIC"/>
    <property type="match status" value="1"/>
</dbReference>
<dbReference type="EMBL" id="WOCE01000002">
    <property type="protein sequence ID" value="KAE9619974.1"/>
    <property type="molecule type" value="Genomic_DNA"/>
</dbReference>
<reference evidence="2" key="1">
    <citation type="journal article" date="2020" name="Nat. Commun.">
        <title>Genome sequence of the cluster root forming white lupin.</title>
        <authorList>
            <person name="Hufnagel B."/>
            <person name="Marques A."/>
            <person name="Soriano A."/>
            <person name="Marques L."/>
            <person name="Divol F."/>
            <person name="Doumas P."/>
            <person name="Sallet E."/>
            <person name="Mancinotti D."/>
            <person name="Carrere S."/>
            <person name="Marande W."/>
            <person name="Arribat S."/>
            <person name="Keller J."/>
            <person name="Huneau C."/>
            <person name="Blein T."/>
            <person name="Aime D."/>
            <person name="Laguerre M."/>
            <person name="Taylor J."/>
            <person name="Schubert V."/>
            <person name="Nelson M."/>
            <person name="Geu-Flores F."/>
            <person name="Crespi M."/>
            <person name="Gallardo-Guerrero K."/>
            <person name="Delaux P.-M."/>
            <person name="Salse J."/>
            <person name="Berges H."/>
            <person name="Guyot R."/>
            <person name="Gouzy J."/>
            <person name="Peret B."/>
        </authorList>
    </citation>
    <scope>NUCLEOTIDE SEQUENCE [LARGE SCALE GENOMIC DNA]</scope>
    <source>
        <strain evidence="2">cv. Amiga</strain>
    </source>
</reference>
<name>A0A6A4R3M3_LUPAL</name>
<evidence type="ECO:0000313" key="2">
    <source>
        <dbReference type="Proteomes" id="UP000447434"/>
    </source>
</evidence>
<dbReference type="PANTHER" id="PTHR36803:SF1">
    <property type="entry name" value="PROTEIN CHLORORESPIRATORY REDUCTION 7, CHLOROPLASTIC"/>
    <property type="match status" value="1"/>
</dbReference>
<protein>
    <submittedName>
        <fullName evidence="1">Uncharacterized protein</fullName>
    </submittedName>
</protein>
<dbReference type="InterPro" id="IPR038150">
    <property type="entry name" value="CRR7-like_sf"/>
</dbReference>
<dbReference type="FunFam" id="3.90.940.40:FF:000001">
    <property type="entry name" value="Protein CHLORORESPIRATORY REDUCTION 7 chloroplastic"/>
    <property type="match status" value="1"/>
</dbReference>
<dbReference type="OrthoDB" id="1879114at2759"/>
<dbReference type="GO" id="GO:0009570">
    <property type="term" value="C:chloroplast stroma"/>
    <property type="evidence" value="ECO:0007669"/>
    <property type="project" value="TreeGrafter"/>
</dbReference>
<sequence>MVGVLHPHLFNAGVCSFISTESYHIQNPRIHITSPCIITCLSSSIHHRLSQVTSDSRSDMKVMALRRRRANERTETYVLLEPGKEEKFVSEEELKDILKKWLENWPGKALPPDLARYESIDDAVSFLVRSVCELEIDGNVGSVQWYEVRLE</sequence>
<comment type="caution">
    <text evidence="1">The sequence shown here is derived from an EMBL/GenBank/DDBJ whole genome shotgun (WGS) entry which is preliminary data.</text>
</comment>
<dbReference type="AlphaFoldDB" id="A0A6A4R3M3"/>
<keyword evidence="2" id="KW-1185">Reference proteome</keyword>
<dbReference type="InterPro" id="IPR021954">
    <property type="entry name" value="CRR7"/>
</dbReference>
<proteinExistence type="predicted"/>